<dbReference type="PANTHER" id="PTHR30576:SF8">
    <property type="entry name" value="UNDECAPRENYL-PHOSPHATE GALACTOSE PHOSPHOTRANSFERASE"/>
    <property type="match status" value="1"/>
</dbReference>
<protein>
    <submittedName>
        <fullName evidence="4">Sugar transferase</fullName>
        <ecNumber evidence="4">2.7.8.-</ecNumber>
    </submittedName>
</protein>
<keyword evidence="5" id="KW-1185">Reference proteome</keyword>
<evidence type="ECO:0000256" key="1">
    <source>
        <dbReference type="ARBA" id="ARBA00006464"/>
    </source>
</evidence>
<evidence type="ECO:0000313" key="4">
    <source>
        <dbReference type="EMBL" id="MDO1446147.1"/>
    </source>
</evidence>
<dbReference type="EC" id="2.7.8.-" evidence="4"/>
<name>A0ABT8R234_9BACT</name>
<proteinExistence type="inferred from homology"/>
<sequence>MYKLFFKRAIDITVSFILLVVTLPFTLLAGVLLAFANNGKIFFIQQRPGLHGKPFHIVKFKTMNDKRDAQGNLLPDDIRLTAVGKLIRKTSVDELPQLINVLKGDISLIGPRPLLMEYLPLYSPLQARRHEVRPGITGWAQVNGRNRTTWEKRFAEDLYYVENVSFLLDLKIFFLTIIKILKVEGISGEGTVTMEKFKGNGEVTSVEK</sequence>
<gene>
    <name evidence="4" type="ORF">Q0590_07785</name>
</gene>
<dbReference type="EMBL" id="JAUKPO010000003">
    <property type="protein sequence ID" value="MDO1446147.1"/>
    <property type="molecule type" value="Genomic_DNA"/>
</dbReference>
<evidence type="ECO:0000256" key="2">
    <source>
        <dbReference type="SAM" id="Phobius"/>
    </source>
</evidence>
<keyword evidence="2" id="KW-0472">Membrane</keyword>
<dbReference type="RefSeq" id="WP_302036948.1">
    <property type="nucleotide sequence ID" value="NZ_JAUKPO010000003.1"/>
</dbReference>
<dbReference type="Proteomes" id="UP001168528">
    <property type="component" value="Unassembled WGS sequence"/>
</dbReference>
<reference evidence="4" key="1">
    <citation type="submission" date="2023-07" db="EMBL/GenBank/DDBJ databases">
        <title>The genome sequence of Rhodocytophaga aerolata KACC 12507.</title>
        <authorList>
            <person name="Zhang X."/>
        </authorList>
    </citation>
    <scope>NUCLEOTIDE SEQUENCE</scope>
    <source>
        <strain evidence="4">KACC 12507</strain>
    </source>
</reference>
<evidence type="ECO:0000313" key="5">
    <source>
        <dbReference type="Proteomes" id="UP001168528"/>
    </source>
</evidence>
<accession>A0ABT8R234</accession>
<dbReference type="PANTHER" id="PTHR30576">
    <property type="entry name" value="COLANIC BIOSYNTHESIS UDP-GLUCOSE LIPID CARRIER TRANSFERASE"/>
    <property type="match status" value="1"/>
</dbReference>
<dbReference type="GO" id="GO:0016740">
    <property type="term" value="F:transferase activity"/>
    <property type="evidence" value="ECO:0007669"/>
    <property type="project" value="UniProtKB-KW"/>
</dbReference>
<keyword evidence="2" id="KW-0812">Transmembrane</keyword>
<evidence type="ECO:0000259" key="3">
    <source>
        <dbReference type="Pfam" id="PF02397"/>
    </source>
</evidence>
<keyword evidence="4" id="KW-0808">Transferase</keyword>
<comment type="similarity">
    <text evidence="1">Belongs to the bacterial sugar transferase family.</text>
</comment>
<organism evidence="4 5">
    <name type="scientific">Rhodocytophaga aerolata</name>
    <dbReference type="NCBI Taxonomy" id="455078"/>
    <lineage>
        <taxon>Bacteria</taxon>
        <taxon>Pseudomonadati</taxon>
        <taxon>Bacteroidota</taxon>
        <taxon>Cytophagia</taxon>
        <taxon>Cytophagales</taxon>
        <taxon>Rhodocytophagaceae</taxon>
        <taxon>Rhodocytophaga</taxon>
    </lineage>
</organism>
<feature type="transmembrane region" description="Helical" evidence="2">
    <location>
        <begin position="12"/>
        <end position="36"/>
    </location>
</feature>
<keyword evidence="2" id="KW-1133">Transmembrane helix</keyword>
<comment type="caution">
    <text evidence="4">The sequence shown here is derived from an EMBL/GenBank/DDBJ whole genome shotgun (WGS) entry which is preliminary data.</text>
</comment>
<dbReference type="Pfam" id="PF02397">
    <property type="entry name" value="Bac_transf"/>
    <property type="match status" value="1"/>
</dbReference>
<feature type="domain" description="Bacterial sugar transferase" evidence="3">
    <location>
        <begin position="7"/>
        <end position="182"/>
    </location>
</feature>
<dbReference type="InterPro" id="IPR003362">
    <property type="entry name" value="Bact_transf"/>
</dbReference>